<sequence length="166" mass="18804">MTIGVNMSSEILKKYFGDLNVDLNLNNQYIKSYIDIDNEKCVFCNKCIEVCPVDAIDLNFPENTVITEKCVHCGTCIDVCPVKAISLTQIKLKIKNNELKIKKSHEKHKLLNYDAKKCIMCNICLKNCPFDAISIEKNQNKMIFTEKCVLCGHCGQICPANAITYE</sequence>
<dbReference type="GO" id="GO:0046872">
    <property type="term" value="F:metal ion binding"/>
    <property type="evidence" value="ECO:0007669"/>
    <property type="project" value="UniProtKB-KW"/>
</dbReference>
<organism evidence="9 10">
    <name type="scientific">Methanococcus voltae (strain ATCC BAA-1334 / A3)</name>
    <dbReference type="NCBI Taxonomy" id="456320"/>
    <lineage>
        <taxon>Archaea</taxon>
        <taxon>Methanobacteriati</taxon>
        <taxon>Methanobacteriota</taxon>
        <taxon>Methanomada group</taxon>
        <taxon>Methanococci</taxon>
        <taxon>Methanococcales</taxon>
        <taxon>Methanococcaceae</taxon>
        <taxon>Methanococcus</taxon>
    </lineage>
</organism>
<keyword evidence="10" id="KW-1185">Reference proteome</keyword>
<keyword evidence="7" id="KW-0411">Iron-sulfur</keyword>
<evidence type="ECO:0000313" key="9">
    <source>
        <dbReference type="EMBL" id="ADI37258.1"/>
    </source>
</evidence>
<evidence type="ECO:0000256" key="5">
    <source>
        <dbReference type="ARBA" id="ARBA00022982"/>
    </source>
</evidence>
<dbReference type="InterPro" id="IPR050572">
    <property type="entry name" value="Fe-S_Ferredoxin"/>
</dbReference>
<dbReference type="PANTHER" id="PTHR43687">
    <property type="entry name" value="ADENYLYLSULFATE REDUCTASE, BETA SUBUNIT"/>
    <property type="match status" value="1"/>
</dbReference>
<dbReference type="GO" id="GO:0016491">
    <property type="term" value="F:oxidoreductase activity"/>
    <property type="evidence" value="ECO:0007669"/>
    <property type="project" value="UniProtKB-ARBA"/>
</dbReference>
<dbReference type="Proteomes" id="UP000007722">
    <property type="component" value="Chromosome"/>
</dbReference>
<keyword evidence="1" id="KW-0813">Transport</keyword>
<name>D7DQY1_METV3</name>
<evidence type="ECO:0000256" key="2">
    <source>
        <dbReference type="ARBA" id="ARBA00022485"/>
    </source>
</evidence>
<keyword evidence="6" id="KW-0408">Iron</keyword>
<keyword evidence="2" id="KW-0004">4Fe-4S</keyword>
<dbReference type="InParanoid" id="D7DQY1"/>
<dbReference type="Gene3D" id="3.30.70.20">
    <property type="match status" value="3"/>
</dbReference>
<dbReference type="STRING" id="456320.Mvol_1603"/>
<dbReference type="InterPro" id="IPR017896">
    <property type="entry name" value="4Fe4S_Fe-S-bd"/>
</dbReference>
<reference evidence="9 10" key="1">
    <citation type="submission" date="2010-05" db="EMBL/GenBank/DDBJ databases">
        <title>Complete sequence of Methanococcus voltae A3.</title>
        <authorList>
            <consortium name="US DOE Joint Genome Institute"/>
            <person name="Lucas S."/>
            <person name="Copeland A."/>
            <person name="Lapidus A."/>
            <person name="Cheng J.-F."/>
            <person name="Bruce D."/>
            <person name="Goodwin L."/>
            <person name="Pitluck S."/>
            <person name="Lowry S."/>
            <person name="Clum A."/>
            <person name="Land M."/>
            <person name="Hauser L."/>
            <person name="Kyrpides N."/>
            <person name="Mikhailova N."/>
            <person name="Whitman W.B."/>
            <person name="Woyke T."/>
        </authorList>
    </citation>
    <scope>NUCLEOTIDE SEQUENCE [LARGE SCALE GENOMIC DNA]</scope>
    <source>
        <strain evidence="10">ATCC BAA-1334 / A3</strain>
    </source>
</reference>
<dbReference type="eggNOG" id="arCOG02185">
    <property type="taxonomic scope" value="Archaea"/>
</dbReference>
<dbReference type="SUPFAM" id="SSF54862">
    <property type="entry name" value="4Fe-4S ferredoxins"/>
    <property type="match status" value="1"/>
</dbReference>
<evidence type="ECO:0000256" key="7">
    <source>
        <dbReference type="ARBA" id="ARBA00023014"/>
    </source>
</evidence>
<keyword evidence="4" id="KW-0677">Repeat</keyword>
<evidence type="ECO:0000259" key="8">
    <source>
        <dbReference type="PROSITE" id="PS51379"/>
    </source>
</evidence>
<dbReference type="CDD" id="cd10549">
    <property type="entry name" value="MtMvhB_like"/>
    <property type="match status" value="1"/>
</dbReference>
<evidence type="ECO:0000313" key="10">
    <source>
        <dbReference type="Proteomes" id="UP000007722"/>
    </source>
</evidence>
<proteinExistence type="predicted"/>
<dbReference type="PROSITE" id="PS00198">
    <property type="entry name" value="4FE4S_FER_1"/>
    <property type="match status" value="4"/>
</dbReference>
<dbReference type="Pfam" id="PF14697">
    <property type="entry name" value="Fer4_21"/>
    <property type="match status" value="2"/>
</dbReference>
<evidence type="ECO:0000256" key="4">
    <source>
        <dbReference type="ARBA" id="ARBA00022737"/>
    </source>
</evidence>
<feature type="domain" description="4Fe-4S ferredoxin-type" evidence="8">
    <location>
        <begin position="109"/>
        <end position="138"/>
    </location>
</feature>
<dbReference type="GO" id="GO:0051539">
    <property type="term" value="F:4 iron, 4 sulfur cluster binding"/>
    <property type="evidence" value="ECO:0007669"/>
    <property type="project" value="UniProtKB-KW"/>
</dbReference>
<feature type="domain" description="4Fe-4S ferredoxin-type" evidence="8">
    <location>
        <begin position="139"/>
        <end position="166"/>
    </location>
</feature>
<feature type="domain" description="4Fe-4S ferredoxin-type" evidence="8">
    <location>
        <begin position="32"/>
        <end position="61"/>
    </location>
</feature>
<feature type="domain" description="4Fe-4S ferredoxin-type" evidence="8">
    <location>
        <begin position="62"/>
        <end position="90"/>
    </location>
</feature>
<evidence type="ECO:0000256" key="6">
    <source>
        <dbReference type="ARBA" id="ARBA00023004"/>
    </source>
</evidence>
<gene>
    <name evidence="9" type="ordered locus">Mvol_1603</name>
</gene>
<evidence type="ECO:0000256" key="3">
    <source>
        <dbReference type="ARBA" id="ARBA00022723"/>
    </source>
</evidence>
<dbReference type="EMBL" id="CP002057">
    <property type="protein sequence ID" value="ADI37258.1"/>
    <property type="molecule type" value="Genomic_DNA"/>
</dbReference>
<dbReference type="PANTHER" id="PTHR43687:SF6">
    <property type="entry name" value="L-ASPARTATE SEMIALDEHYDE SULFURTRANSFERASE IRON-SULFUR SUBUNIT"/>
    <property type="match status" value="1"/>
</dbReference>
<keyword evidence="3" id="KW-0479">Metal-binding</keyword>
<accession>D7DQY1</accession>
<keyword evidence="5" id="KW-0249">Electron transport</keyword>
<dbReference type="InterPro" id="IPR017900">
    <property type="entry name" value="4Fe4S_Fe_S_CS"/>
</dbReference>
<dbReference type="KEGG" id="mvo:Mvol_1603"/>
<dbReference type="AlphaFoldDB" id="D7DQY1"/>
<dbReference type="PROSITE" id="PS51379">
    <property type="entry name" value="4FE4S_FER_2"/>
    <property type="match status" value="4"/>
</dbReference>
<dbReference type="HOGENOM" id="CLU_097041_1_0_2"/>
<protein>
    <submittedName>
        <fullName evidence="9">4Fe-4S ferredoxin iron-sulfur binding domain protein</fullName>
    </submittedName>
</protein>
<evidence type="ECO:0000256" key="1">
    <source>
        <dbReference type="ARBA" id="ARBA00022448"/>
    </source>
</evidence>